<dbReference type="SMART" id="SM00415">
    <property type="entry name" value="HSF"/>
    <property type="match status" value="1"/>
</dbReference>
<comment type="similarity">
    <text evidence="2 5">Belongs to the HSF family.</text>
</comment>
<dbReference type="EMBL" id="CAWYQH010000101">
    <property type="protein sequence ID" value="CAK8686095.1"/>
    <property type="molecule type" value="Genomic_DNA"/>
</dbReference>
<comment type="subcellular location">
    <subcellularLocation>
        <location evidence="1">Nucleus</location>
    </subcellularLocation>
</comment>
<evidence type="ECO:0000256" key="2">
    <source>
        <dbReference type="ARBA" id="ARBA00006403"/>
    </source>
</evidence>
<proteinExistence type="inferred from homology"/>
<dbReference type="Proteomes" id="UP001642483">
    <property type="component" value="Unassembled WGS sequence"/>
</dbReference>
<evidence type="ECO:0000313" key="8">
    <source>
        <dbReference type="Proteomes" id="UP001642483"/>
    </source>
</evidence>
<name>A0ABP0G3J4_CLALP</name>
<gene>
    <name evidence="7" type="ORF">CVLEPA_LOCUS18003</name>
</gene>
<keyword evidence="4" id="KW-0539">Nucleus</keyword>
<dbReference type="PANTHER" id="PTHR10015">
    <property type="entry name" value="HEAT SHOCK TRANSCRIPTION FACTOR"/>
    <property type="match status" value="1"/>
</dbReference>
<evidence type="ECO:0000256" key="1">
    <source>
        <dbReference type="ARBA" id="ARBA00004123"/>
    </source>
</evidence>
<keyword evidence="8" id="KW-1185">Reference proteome</keyword>
<dbReference type="InterPro" id="IPR036390">
    <property type="entry name" value="WH_DNA-bd_sf"/>
</dbReference>
<dbReference type="Gene3D" id="1.10.10.10">
    <property type="entry name" value="Winged helix-like DNA-binding domain superfamily/Winged helix DNA-binding domain"/>
    <property type="match status" value="1"/>
</dbReference>
<organism evidence="7 8">
    <name type="scientific">Clavelina lepadiformis</name>
    <name type="common">Light-bulb sea squirt</name>
    <name type="synonym">Ascidia lepadiformis</name>
    <dbReference type="NCBI Taxonomy" id="159417"/>
    <lineage>
        <taxon>Eukaryota</taxon>
        <taxon>Metazoa</taxon>
        <taxon>Chordata</taxon>
        <taxon>Tunicata</taxon>
        <taxon>Ascidiacea</taxon>
        <taxon>Aplousobranchia</taxon>
        <taxon>Clavelinidae</taxon>
        <taxon>Clavelina</taxon>
    </lineage>
</organism>
<accession>A0ABP0G3J4</accession>
<reference evidence="7 8" key="1">
    <citation type="submission" date="2024-02" db="EMBL/GenBank/DDBJ databases">
        <authorList>
            <person name="Daric V."/>
            <person name="Darras S."/>
        </authorList>
    </citation>
    <scope>NUCLEOTIDE SEQUENCE [LARGE SCALE GENOMIC DNA]</scope>
</reference>
<keyword evidence="3" id="KW-0238">DNA-binding</keyword>
<evidence type="ECO:0000256" key="3">
    <source>
        <dbReference type="ARBA" id="ARBA00023125"/>
    </source>
</evidence>
<dbReference type="InterPro" id="IPR000232">
    <property type="entry name" value="HSF_DNA-bd"/>
</dbReference>
<dbReference type="PANTHER" id="PTHR10015:SF465">
    <property type="entry name" value="HSF-TYPE DNA-BINDING DOMAIN-CONTAINING PROTEIN"/>
    <property type="match status" value="1"/>
</dbReference>
<evidence type="ECO:0000259" key="6">
    <source>
        <dbReference type="SMART" id="SM00415"/>
    </source>
</evidence>
<comment type="caution">
    <text evidence="7">The sequence shown here is derived from an EMBL/GenBank/DDBJ whole genome shotgun (WGS) entry which is preliminary data.</text>
</comment>
<dbReference type="Pfam" id="PF00447">
    <property type="entry name" value="HSF_DNA-bind"/>
    <property type="match status" value="1"/>
</dbReference>
<evidence type="ECO:0000256" key="4">
    <source>
        <dbReference type="ARBA" id="ARBA00023242"/>
    </source>
</evidence>
<dbReference type="SUPFAM" id="SSF46785">
    <property type="entry name" value="Winged helix' DNA-binding domain"/>
    <property type="match status" value="1"/>
</dbReference>
<evidence type="ECO:0000256" key="5">
    <source>
        <dbReference type="RuleBase" id="RU004020"/>
    </source>
</evidence>
<evidence type="ECO:0000313" key="7">
    <source>
        <dbReference type="EMBL" id="CAK8686095.1"/>
    </source>
</evidence>
<protein>
    <recommendedName>
        <fullName evidence="6">HSF-type DNA-binding domain-containing protein</fullName>
    </recommendedName>
</protein>
<sequence>MHPSTVTIRSGETTKELSYTCFPVKLFRLVSDEKYSSLWWSETGNHFVVDVPRFEQEILRNDSVPEADGFKTITFTSFIRQLNLYGFRKVTLDSDKHIDPRDWQRYAHAFFIRGRMDYLDRIKRQVASSQTASRCDRGNSLMAEAMRGYNTAVSQHFRCRGMRPSRKGPKPKYRPLRALRHYKSRRNQLLQASALQSHVQPGQFVPAYTYASMQSYVAPVEVQTIPITQFVGNVWNNVQFDGQLPSTNTIDAGQSGEGCSKKIAPVAPPNVASTMSPDMWQNYAVTLSPQCLNEADMTSMCTEAFPQNPSYLVEPSTLVTDDVSLLASQEENKCSADSYATNVAQNFDIVLNAELLGDAVTLAGSPQQYCIINDVNNMTLWQDEGDSPGANMLADQFLVCNNPVSM</sequence>
<dbReference type="InterPro" id="IPR036388">
    <property type="entry name" value="WH-like_DNA-bd_sf"/>
</dbReference>
<feature type="domain" description="HSF-type DNA-binding" evidence="6">
    <location>
        <begin position="18"/>
        <end position="125"/>
    </location>
</feature>